<accession>A0A368JG78</accession>
<dbReference type="EMBL" id="QOWE01000041">
    <property type="protein sequence ID" value="RCR65553.1"/>
    <property type="molecule type" value="Genomic_DNA"/>
</dbReference>
<proteinExistence type="predicted"/>
<dbReference type="Proteomes" id="UP000253383">
    <property type="component" value="Unassembled WGS sequence"/>
</dbReference>
<reference evidence="1 2" key="1">
    <citation type="submission" date="2018-07" db="EMBL/GenBank/DDBJ databases">
        <title>Genome analysis of Larkinella rosea.</title>
        <authorList>
            <person name="Zhou Z."/>
            <person name="Wang G."/>
        </authorList>
    </citation>
    <scope>NUCLEOTIDE SEQUENCE [LARGE SCALE GENOMIC DNA]</scope>
    <source>
        <strain evidence="2">zzj9</strain>
    </source>
</reference>
<protein>
    <submittedName>
        <fullName evidence="1">Uncharacterized protein</fullName>
    </submittedName>
</protein>
<evidence type="ECO:0000313" key="2">
    <source>
        <dbReference type="Proteomes" id="UP000253383"/>
    </source>
</evidence>
<evidence type="ECO:0000313" key="1">
    <source>
        <dbReference type="EMBL" id="RCR65553.1"/>
    </source>
</evidence>
<comment type="caution">
    <text evidence="1">The sequence shown here is derived from an EMBL/GenBank/DDBJ whole genome shotgun (WGS) entry which is preliminary data.</text>
</comment>
<sequence length="563" mass="65519">MTLTSANRLYVRRPENLYWASILADHPPGFNCSPDKLMYMTDLIVGRLGTDKRLYESKGYPYSPISSQRLREYVFDYPLYLAYMLRVGVIERSPLNYSVGVRSNAYRLTKLYRTQTVTDTITDPLFIHKIYQVTDRNNATAVQGYYYLTRWAGGLKIDAELGYRYAEAFLAHGQQILLSRPKRKRAGTRSLNPKTQREKLYCRHANLYQSIDRIRRGNHYFTVDDSGHRLHTVLTNLKSDLRHALAYQGQSLVSIDLSSSQIYLSVRLIEPSFYEAKPTDGRIALRDLAPNVQSLVEPLIQDIRHLLATNPASPSPAIVQPEAGRRRLNTENMTQRDLDFIAELDSLWRAPIKPITTITTATRVSLPMYENRSFSYMYESDNEVVKLENGSRDDNDWQLLIEQVKQGTFYEYLLQEAVKATGKTKLTRELMKKTVFTVFFSENETTSRLMQKRKEIFRDLFPNVMRLFELIKSQQHRTLALLLQNIESEIFLNRIARRIARERPDLPIFTIHDSIVTTVGNEPFVEVIMREELERAIGIRPFLKREYWQEEVLEDAIDAWLSL</sequence>
<dbReference type="AlphaFoldDB" id="A0A368JG78"/>
<gene>
    <name evidence="1" type="ORF">DUE52_31300</name>
</gene>
<organism evidence="1 2">
    <name type="scientific">Larkinella punicea</name>
    <dbReference type="NCBI Taxonomy" id="2315727"/>
    <lineage>
        <taxon>Bacteria</taxon>
        <taxon>Pseudomonadati</taxon>
        <taxon>Bacteroidota</taxon>
        <taxon>Cytophagia</taxon>
        <taxon>Cytophagales</taxon>
        <taxon>Spirosomataceae</taxon>
        <taxon>Larkinella</taxon>
    </lineage>
</organism>
<keyword evidence="2" id="KW-1185">Reference proteome</keyword>
<name>A0A368JG78_9BACT</name>
<dbReference type="RefSeq" id="WP_114410083.1">
    <property type="nucleotide sequence ID" value="NZ_QOWE01000041.1"/>
</dbReference>
<dbReference type="OrthoDB" id="631303at2"/>